<keyword evidence="1" id="KW-0732">Signal</keyword>
<dbReference type="OrthoDB" id="2949332at2759"/>
<reference evidence="2 3" key="1">
    <citation type="journal article" date="2018" name="Nat. Ecol. Evol.">
        <title>Pezizomycetes genomes reveal the molecular basis of ectomycorrhizal truffle lifestyle.</title>
        <authorList>
            <person name="Murat C."/>
            <person name="Payen T."/>
            <person name="Noel B."/>
            <person name="Kuo A."/>
            <person name="Morin E."/>
            <person name="Chen J."/>
            <person name="Kohler A."/>
            <person name="Krizsan K."/>
            <person name="Balestrini R."/>
            <person name="Da Silva C."/>
            <person name="Montanini B."/>
            <person name="Hainaut M."/>
            <person name="Levati E."/>
            <person name="Barry K.W."/>
            <person name="Belfiori B."/>
            <person name="Cichocki N."/>
            <person name="Clum A."/>
            <person name="Dockter R.B."/>
            <person name="Fauchery L."/>
            <person name="Guy J."/>
            <person name="Iotti M."/>
            <person name="Le Tacon F."/>
            <person name="Lindquist E.A."/>
            <person name="Lipzen A."/>
            <person name="Malagnac F."/>
            <person name="Mello A."/>
            <person name="Molinier V."/>
            <person name="Miyauchi S."/>
            <person name="Poulain J."/>
            <person name="Riccioni C."/>
            <person name="Rubini A."/>
            <person name="Sitrit Y."/>
            <person name="Splivallo R."/>
            <person name="Traeger S."/>
            <person name="Wang M."/>
            <person name="Zifcakova L."/>
            <person name="Wipf D."/>
            <person name="Zambonelli A."/>
            <person name="Paolocci F."/>
            <person name="Nowrousian M."/>
            <person name="Ottonello S."/>
            <person name="Baldrian P."/>
            <person name="Spatafora J.W."/>
            <person name="Henrissat B."/>
            <person name="Nagy L.G."/>
            <person name="Aury J.M."/>
            <person name="Wincker P."/>
            <person name="Grigoriev I.V."/>
            <person name="Bonfante P."/>
            <person name="Martin F.M."/>
        </authorList>
    </citation>
    <scope>NUCLEOTIDE SEQUENCE [LARGE SCALE GENOMIC DNA]</scope>
    <source>
        <strain evidence="2 3">RN42</strain>
    </source>
</reference>
<accession>A0A3N4I6L2</accession>
<gene>
    <name evidence="2" type="ORF">BJ508DRAFT_307925</name>
</gene>
<dbReference type="AlphaFoldDB" id="A0A3N4I6L2"/>
<keyword evidence="3" id="KW-1185">Reference proteome</keyword>
<organism evidence="2 3">
    <name type="scientific">Ascobolus immersus RN42</name>
    <dbReference type="NCBI Taxonomy" id="1160509"/>
    <lineage>
        <taxon>Eukaryota</taxon>
        <taxon>Fungi</taxon>
        <taxon>Dikarya</taxon>
        <taxon>Ascomycota</taxon>
        <taxon>Pezizomycotina</taxon>
        <taxon>Pezizomycetes</taxon>
        <taxon>Pezizales</taxon>
        <taxon>Ascobolaceae</taxon>
        <taxon>Ascobolus</taxon>
    </lineage>
</organism>
<proteinExistence type="predicted"/>
<dbReference type="Proteomes" id="UP000275078">
    <property type="component" value="Unassembled WGS sequence"/>
</dbReference>
<evidence type="ECO:0000313" key="2">
    <source>
        <dbReference type="EMBL" id="RPA79811.1"/>
    </source>
</evidence>
<protein>
    <submittedName>
        <fullName evidence="2">Uncharacterized protein</fullName>
    </submittedName>
</protein>
<feature type="chain" id="PRO_5018025074" evidence="1">
    <location>
        <begin position="21"/>
        <end position="152"/>
    </location>
</feature>
<feature type="signal peptide" evidence="1">
    <location>
        <begin position="1"/>
        <end position="20"/>
    </location>
</feature>
<evidence type="ECO:0000313" key="3">
    <source>
        <dbReference type="Proteomes" id="UP000275078"/>
    </source>
</evidence>
<evidence type="ECO:0000256" key="1">
    <source>
        <dbReference type="SAM" id="SignalP"/>
    </source>
</evidence>
<name>A0A3N4I6L2_ASCIM</name>
<dbReference type="EMBL" id="ML119694">
    <property type="protein sequence ID" value="RPA79811.1"/>
    <property type="molecule type" value="Genomic_DNA"/>
</dbReference>
<sequence>MVMLFPLISGAFVVLSLVAARDSGSAEYAIWFYPRDGCSGMGMGCTELKRGVCCYDSRPNDSFETEVPGGLFKYEKWKIPNIDFPSSPVASSADPECVKANMVKWTNDDGSEVVLEIPENGYDDAVKAVQNEDRETLLRLLESRSEYVTLLG</sequence>